<protein>
    <submittedName>
        <fullName evidence="5">Site-specific integrase</fullName>
    </submittedName>
</protein>
<dbReference type="SUPFAM" id="SSF56349">
    <property type="entry name" value="DNA breaking-rejoining enzymes"/>
    <property type="match status" value="1"/>
</dbReference>
<dbReference type="PANTHER" id="PTHR30349">
    <property type="entry name" value="PHAGE INTEGRASE-RELATED"/>
    <property type="match status" value="1"/>
</dbReference>
<dbReference type="Proteomes" id="UP001197770">
    <property type="component" value="Unassembled WGS sequence"/>
</dbReference>
<sequence length="399" mass="46334">MRTNKTFSISFFIRKTKKSPSKALLYVRLTVNGKSKEISLKRELVTDKWNQSQSKVQGSGIEAIQINRKIERVRSKLYDCYDELLNEESFITADTIKNRFLGSDEKHKTLLTILAYHSTNMKRVLKPGTLKNYSTTEQYLKEFLKIGLKVPDIYLKHINYEFTIGFETFLRNKSSLNNNGVMKHMERFKKIMGLAVNLDWIEKNPTSRFKLRFDKVDMVYLNQNELKRLKEFQFSNNTYSTTRDVFIFACYTGLAYADVKALKTDNVQIGVDGKKWIFTKRIKTDTAVRIPLLKEAERVLKQYEIDPRTINSDKLLPVFSNQKTNKYLKELTPICKIRKKLSFHAARHTFATTVTLANGVPIETVSKLLGHHKISTTQIYARVIDAKISSDIDILRTKL</sequence>
<dbReference type="InterPro" id="IPR013762">
    <property type="entry name" value="Integrase-like_cat_sf"/>
</dbReference>
<dbReference type="Pfam" id="PF17293">
    <property type="entry name" value="Arm-DNA-bind_5"/>
    <property type="match status" value="1"/>
</dbReference>
<comment type="similarity">
    <text evidence="1">Belongs to the 'phage' integrase family.</text>
</comment>
<name>A0ABS8GWI3_9FLAO</name>
<keyword evidence="2" id="KW-0238">DNA-binding</keyword>
<keyword evidence="6" id="KW-1185">Reference proteome</keyword>
<evidence type="ECO:0000259" key="4">
    <source>
        <dbReference type="PROSITE" id="PS51898"/>
    </source>
</evidence>
<dbReference type="InterPro" id="IPR010998">
    <property type="entry name" value="Integrase_recombinase_N"/>
</dbReference>
<dbReference type="Pfam" id="PF13102">
    <property type="entry name" value="Phage_int_SAM_5"/>
    <property type="match status" value="1"/>
</dbReference>
<evidence type="ECO:0000313" key="5">
    <source>
        <dbReference type="EMBL" id="MCC4214385.1"/>
    </source>
</evidence>
<evidence type="ECO:0000256" key="3">
    <source>
        <dbReference type="ARBA" id="ARBA00023172"/>
    </source>
</evidence>
<evidence type="ECO:0000313" key="6">
    <source>
        <dbReference type="Proteomes" id="UP001197770"/>
    </source>
</evidence>
<gene>
    <name evidence="5" type="ORF">LLW17_16795</name>
</gene>
<dbReference type="InterPro" id="IPR002104">
    <property type="entry name" value="Integrase_catalytic"/>
</dbReference>
<dbReference type="RefSeq" id="WP_228231447.1">
    <property type="nucleotide sequence ID" value="NZ_JAJGMW010000029.1"/>
</dbReference>
<evidence type="ECO:0000256" key="1">
    <source>
        <dbReference type="ARBA" id="ARBA00008857"/>
    </source>
</evidence>
<dbReference type="CDD" id="cd01185">
    <property type="entry name" value="INTN1_C_like"/>
    <property type="match status" value="1"/>
</dbReference>
<dbReference type="Gene3D" id="1.10.150.130">
    <property type="match status" value="1"/>
</dbReference>
<dbReference type="Pfam" id="PF00589">
    <property type="entry name" value="Phage_integrase"/>
    <property type="match status" value="1"/>
</dbReference>
<keyword evidence="3" id="KW-0233">DNA recombination</keyword>
<dbReference type="InterPro" id="IPR025269">
    <property type="entry name" value="SAM-like_dom"/>
</dbReference>
<feature type="domain" description="Tyr recombinase" evidence="4">
    <location>
        <begin position="216"/>
        <end position="393"/>
    </location>
</feature>
<dbReference type="Gene3D" id="1.10.443.10">
    <property type="entry name" value="Intergrase catalytic core"/>
    <property type="match status" value="1"/>
</dbReference>
<evidence type="ECO:0000256" key="2">
    <source>
        <dbReference type="ARBA" id="ARBA00023125"/>
    </source>
</evidence>
<dbReference type="PANTHER" id="PTHR30349:SF64">
    <property type="entry name" value="PROPHAGE INTEGRASE INTD-RELATED"/>
    <property type="match status" value="1"/>
</dbReference>
<dbReference type="InterPro" id="IPR011010">
    <property type="entry name" value="DNA_brk_join_enz"/>
</dbReference>
<comment type="caution">
    <text evidence="5">The sequence shown here is derived from an EMBL/GenBank/DDBJ whole genome shotgun (WGS) entry which is preliminary data.</text>
</comment>
<proteinExistence type="inferred from homology"/>
<organism evidence="5 6">
    <name type="scientific">Leeuwenhoekiella parthenopeia</name>
    <dbReference type="NCBI Taxonomy" id="2890320"/>
    <lineage>
        <taxon>Bacteria</taxon>
        <taxon>Pseudomonadati</taxon>
        <taxon>Bacteroidota</taxon>
        <taxon>Flavobacteriia</taxon>
        <taxon>Flavobacteriales</taxon>
        <taxon>Flavobacteriaceae</taxon>
        <taxon>Leeuwenhoekiella</taxon>
    </lineage>
</organism>
<dbReference type="EMBL" id="JAJGMW010000029">
    <property type="protein sequence ID" value="MCC4214385.1"/>
    <property type="molecule type" value="Genomic_DNA"/>
</dbReference>
<reference evidence="5 6" key="1">
    <citation type="submission" date="2021-11" db="EMBL/GenBank/DDBJ databases">
        <title>Seasonal and diel survey of microbial diversity of the Tyrrhenian coast.</title>
        <authorList>
            <person name="Gattoni G."/>
            <person name="Corral P."/>
        </authorList>
    </citation>
    <scope>NUCLEOTIDE SEQUENCE [LARGE SCALE GENOMIC DNA]</scope>
    <source>
        <strain evidence="5 6">Mr9</strain>
    </source>
</reference>
<accession>A0ABS8GWI3</accession>
<dbReference type="InterPro" id="IPR050090">
    <property type="entry name" value="Tyrosine_recombinase_XerCD"/>
</dbReference>
<dbReference type="InterPro" id="IPR035386">
    <property type="entry name" value="Arm-DNA-bind_5"/>
</dbReference>
<dbReference type="PROSITE" id="PS51898">
    <property type="entry name" value="TYR_RECOMBINASE"/>
    <property type="match status" value="1"/>
</dbReference>